<dbReference type="PANTHER" id="PTHR47829:SF1">
    <property type="entry name" value="HAD FAMILY PHOSPHATASE"/>
    <property type="match status" value="1"/>
</dbReference>
<name>A0A419I2L5_9PSEU</name>
<accession>A0A419I2L5</accession>
<keyword evidence="2" id="KW-0808">Transferase</keyword>
<dbReference type="Pfam" id="PF01636">
    <property type="entry name" value="APH"/>
    <property type="match status" value="1"/>
</dbReference>
<evidence type="ECO:0000313" key="2">
    <source>
        <dbReference type="EMBL" id="RJQ84200.1"/>
    </source>
</evidence>
<protein>
    <submittedName>
        <fullName evidence="2">Phosphotransferase family protein</fullName>
    </submittedName>
</protein>
<gene>
    <name evidence="2" type="ORF">D5S19_17875</name>
</gene>
<dbReference type="OrthoDB" id="3806873at2"/>
<dbReference type="Gene3D" id="3.90.1200.10">
    <property type="match status" value="1"/>
</dbReference>
<organism evidence="2 3">
    <name type="scientific">Amycolatopsis panacis</name>
    <dbReference type="NCBI Taxonomy" id="2340917"/>
    <lineage>
        <taxon>Bacteria</taxon>
        <taxon>Bacillati</taxon>
        <taxon>Actinomycetota</taxon>
        <taxon>Actinomycetes</taxon>
        <taxon>Pseudonocardiales</taxon>
        <taxon>Pseudonocardiaceae</taxon>
        <taxon>Amycolatopsis</taxon>
    </lineage>
</organism>
<dbReference type="InterPro" id="IPR002575">
    <property type="entry name" value="Aminoglycoside_PTrfase"/>
</dbReference>
<dbReference type="AlphaFoldDB" id="A0A419I2L5"/>
<proteinExistence type="predicted"/>
<dbReference type="CDD" id="cd05154">
    <property type="entry name" value="ACAD10_11_N-like"/>
    <property type="match status" value="1"/>
</dbReference>
<dbReference type="GO" id="GO:0016740">
    <property type="term" value="F:transferase activity"/>
    <property type="evidence" value="ECO:0007669"/>
    <property type="project" value="UniProtKB-KW"/>
</dbReference>
<evidence type="ECO:0000313" key="3">
    <source>
        <dbReference type="Proteomes" id="UP000285112"/>
    </source>
</evidence>
<dbReference type="EMBL" id="QZFV01000088">
    <property type="protein sequence ID" value="RJQ84200.1"/>
    <property type="molecule type" value="Genomic_DNA"/>
</dbReference>
<dbReference type="PANTHER" id="PTHR47829">
    <property type="entry name" value="HYDROLASE, PUTATIVE (AFU_ORTHOLOGUE AFUA_1G12880)-RELATED"/>
    <property type="match status" value="1"/>
</dbReference>
<dbReference type="SUPFAM" id="SSF56112">
    <property type="entry name" value="Protein kinase-like (PK-like)"/>
    <property type="match status" value="1"/>
</dbReference>
<dbReference type="Proteomes" id="UP000285112">
    <property type="component" value="Unassembled WGS sequence"/>
</dbReference>
<dbReference type="InterPro" id="IPR041726">
    <property type="entry name" value="ACAD10_11_N"/>
</dbReference>
<comment type="caution">
    <text evidence="2">The sequence shown here is derived from an EMBL/GenBank/DDBJ whole genome shotgun (WGS) entry which is preliminary data.</text>
</comment>
<evidence type="ECO:0000259" key="1">
    <source>
        <dbReference type="Pfam" id="PF01636"/>
    </source>
</evidence>
<sequence>MGAKGDQVESLAGLDLKQFLEWFETVQPGRLPADASARLLAGGRSNLTYLVGGIESGVVVRRPPIGHVSSGAHDMGREVRVMSALASTAVPVPRVLAHCQDVTVTGAELYVMERVPGTAYVRADDLVALGASRTREICEAMVDTLVELHAVDPVEVGLGDFGRPGGFLRRQLSLWSRQMLATGGRPLRGAERLRDALAERVDSIASVSIEANTAAIVHGDYRIDNLLVDELGVRAVLDWELSTLGDPLTDVAALAINSDIAPVLRDVPELGDVGSAPGFLTGAEVIERYIAASGRPVGDLTFHLALSCFKSAAILEGVHRRHVDGTAVDGAFARVGQAVEPLIEQGLAQLRR</sequence>
<feature type="domain" description="Aminoglycoside phosphotransferase" evidence="1">
    <location>
        <begin position="37"/>
        <end position="255"/>
    </location>
</feature>
<dbReference type="InterPro" id="IPR011009">
    <property type="entry name" value="Kinase-like_dom_sf"/>
</dbReference>
<dbReference type="Gene3D" id="3.30.200.20">
    <property type="entry name" value="Phosphorylase Kinase, domain 1"/>
    <property type="match status" value="1"/>
</dbReference>
<dbReference type="InterPro" id="IPR052898">
    <property type="entry name" value="ACAD10-like"/>
</dbReference>
<keyword evidence="3" id="KW-1185">Reference proteome</keyword>
<reference evidence="2 3" key="1">
    <citation type="submission" date="2018-09" db="EMBL/GenBank/DDBJ databases">
        <title>YIM PH 21725 draft genome.</title>
        <authorList>
            <person name="Miao C."/>
        </authorList>
    </citation>
    <scope>NUCLEOTIDE SEQUENCE [LARGE SCALE GENOMIC DNA]</scope>
    <source>
        <strain evidence="3">YIM PH21725</strain>
    </source>
</reference>